<feature type="chain" id="PRO_5012462797" evidence="1">
    <location>
        <begin position="21"/>
        <end position="1749"/>
    </location>
</feature>
<dbReference type="InterPro" id="IPR011889">
    <property type="entry name" value="Liste_lipo_26"/>
</dbReference>
<organism evidence="3 4">
    <name type="scientific">Marivirga sericea</name>
    <dbReference type="NCBI Taxonomy" id="1028"/>
    <lineage>
        <taxon>Bacteria</taxon>
        <taxon>Pseudomonadati</taxon>
        <taxon>Bacteroidota</taxon>
        <taxon>Cytophagia</taxon>
        <taxon>Cytophagales</taxon>
        <taxon>Marivirgaceae</taxon>
        <taxon>Marivirga</taxon>
    </lineage>
</organism>
<dbReference type="NCBIfam" id="TIGR04183">
    <property type="entry name" value="Por_Secre_tail"/>
    <property type="match status" value="1"/>
</dbReference>
<dbReference type="Gene3D" id="2.60.40.2340">
    <property type="match status" value="6"/>
</dbReference>
<feature type="signal peptide" evidence="1">
    <location>
        <begin position="1"/>
        <end position="20"/>
    </location>
</feature>
<dbReference type="Pfam" id="PF03382">
    <property type="entry name" value="DUF285"/>
    <property type="match status" value="4"/>
</dbReference>
<dbReference type="STRING" id="1028.SAMN05661096_00610"/>
<proteinExistence type="predicted"/>
<dbReference type="Proteomes" id="UP000193804">
    <property type="component" value="Unassembled WGS sequence"/>
</dbReference>
<keyword evidence="4" id="KW-1185">Reference proteome</keyword>
<dbReference type="OrthoDB" id="1525027at2"/>
<evidence type="ECO:0000259" key="2">
    <source>
        <dbReference type="Pfam" id="PF18962"/>
    </source>
</evidence>
<reference evidence="4" key="1">
    <citation type="submission" date="2017-04" db="EMBL/GenBank/DDBJ databases">
        <authorList>
            <person name="Varghese N."/>
            <person name="Submissions S."/>
        </authorList>
    </citation>
    <scope>NUCLEOTIDE SEQUENCE [LARGE SCALE GENOMIC DNA]</scope>
    <source>
        <strain evidence="4">DSM 4125</strain>
    </source>
</reference>
<evidence type="ECO:0000256" key="1">
    <source>
        <dbReference type="SAM" id="SignalP"/>
    </source>
</evidence>
<dbReference type="InterPro" id="IPR026444">
    <property type="entry name" value="Secre_tail"/>
</dbReference>
<evidence type="ECO:0000313" key="4">
    <source>
        <dbReference type="Proteomes" id="UP000193804"/>
    </source>
</evidence>
<accession>A0A1X7IFU0</accession>
<dbReference type="Pfam" id="PF18962">
    <property type="entry name" value="Por_Secre_tail"/>
    <property type="match status" value="1"/>
</dbReference>
<name>A0A1X7IFU0_9BACT</name>
<protein>
    <submittedName>
        <fullName evidence="3">Por secretion system C-terminal sorting domain-containing protein</fullName>
    </submittedName>
</protein>
<gene>
    <name evidence="3" type="ORF">SAMN05661096_00610</name>
</gene>
<evidence type="ECO:0000313" key="3">
    <source>
        <dbReference type="EMBL" id="SMG13641.1"/>
    </source>
</evidence>
<sequence>MKNLILLLLFKVIIFQSAFSQEDPRPFITTWNIPSEGSFNIPLSTSQIYDFEFFVIQESDTLFSGVHTSADGDFSFGSIEPDTVALHIYGAFPHFTGYSKSLLLDVLQWGDIVWESMFQTFNDWRGTGFSATDAPDLSQVTDMAQMFFRATSFNDDLSDWDVSNVEAMNVMFRQATVFNQDLSAWDLRNVTTTAIMFENADAFNQDLSTWNVSNVNNMTRMFDGADSFNGDISTWDVSNVTNMERMFQRATSFNTDISDWQVGNVTNMRDMLNGALVFNQDISSWDVSRVTNMNEMLRRTAFNQDISSWDVSRVTDMRNMFQDTNLSSESYDQILIGWSALPNLRSNVPLGAPGVEACEGEVARFFLRDQFGWNITDGGTCDQAENILSFEIANDQIGEEVIDYVSHSITLRVFPETDLTTLTPQIALSEGATSEPADEAAQDFTNPVIYAVTAEDGETAQNWTITVEASEQLPFITSWSTVAGESITIELNGSFAYNFDYTWKDSGGNELTSGRHTSADGDFVTDFTATEEATLEITGNFPHLENYSKSQLLDVQQWGEIEWASMASTFQNWPGTGFSATDDPDLSNVTNMSLMFRGAANFDDDINDWQVGKVTNMSDLFLDAVNFNSNISDWDVSSVTNMSRMFFRSDAFNQDLSEWGVSQVRNMREMFSGAESFTSDLSGWNVNVVTSLEGLFRGASNFNSDLNDWDVSQVTNMAGVFQDAQSFNGNIGTWNVENVTDMESMFDNADAFNQDLNEWNVGNVRDMSFMFRNSSGFNGNISTWNVENVNTMFRMFQNASAFNQDLTNWNPASLNTMFRMFDNANSFNGDISTWNVESVTNMAQAFVNADSFNQDLSGWDVSSVTTMTNTFNGTSLTPQNYDQILIAWTALEGLQPNVSLGASGITFCKSAAARAILTDPEGLNWEIEDDGQFCLDETVITFFDSNLENGLGIIKGVEGVISLAVTESTDVSSIASTIKLSPGATISPERGVPVDLNNVVYTVTAEDGITTQDYAIEVTGPRFITTWVVEGDEGIKFEGSEEGFDYDFDYIIVDANNTDVTSGSASSFDDIFPLEAGEYHIEITGEFPHFAGYPVDQLLDVLQWGDIEWKSMKFSFQGWEGTTFSATDAPDLSLVTDMTGMFENAFNFNGNLSNWDFSAIEDMNLMFYNAIEFNGNLSEWNVSSVTNMQEMFATDTGEPMAFNSNISSWDVGKVANMAFMFNEASLFNRDLSSWDVSSLEAGAGTGADGIFNGAGLSPQNYDKTLIGWAAQEVKDNVTLGADGITFCKGSKARQSLIDDHNWIIDDAGSFCSSETDILSFTIEGQFGGTSIDEVNHTISLSMPFATDLSALVPDFELSVGALASPASSEIVDFSGSVIYTITAEDGITTQNWEVSVTEARNTATDIETVFVNTENEDITIDAANPTVNIRFAFGTDITAVPVAFAYSEGATSNIGESGTFDLTNPLVITVTAQDGITTQEWTIRAAFASNKDTDIEAAVVNVENEEVTINDENHTVNILFAFGTDITAIPIEFSNSEGATSNIGESGTFDLTNPLFITITAQDGITTQEWIISAEIALNTATDIVGVTIDSETEQIVIDTENRTVKVLFTNDSDLSAVTMNFSYSEGANSNVGEGGIFDLTVPLTISVTAQDGSTTELWTLTATKKEEVLGINEKRQEVKFYPNPVLDILYVQSSVASTIYLIDLDGRRVTTQKKGNQIWLDVSDIEPGVYFLIVELNQNKTLQRIIKK</sequence>
<dbReference type="NCBIfam" id="TIGR02167">
    <property type="entry name" value="Liste_lipo_26"/>
    <property type="match status" value="12"/>
</dbReference>
<feature type="domain" description="Secretion system C-terminal sorting" evidence="2">
    <location>
        <begin position="1682"/>
        <end position="1747"/>
    </location>
</feature>
<dbReference type="RefSeq" id="WP_085515605.1">
    <property type="nucleotide sequence ID" value="NZ_FXAW01000001.1"/>
</dbReference>
<dbReference type="InterPro" id="IPR005046">
    <property type="entry name" value="DUF285"/>
</dbReference>
<dbReference type="SUPFAM" id="SSF141571">
    <property type="entry name" value="Pentapeptide repeat-like"/>
    <property type="match status" value="1"/>
</dbReference>
<keyword evidence="1" id="KW-0732">Signal</keyword>
<dbReference type="EMBL" id="FXAW01000001">
    <property type="protein sequence ID" value="SMG13641.1"/>
    <property type="molecule type" value="Genomic_DNA"/>
</dbReference>